<evidence type="ECO:0000313" key="3">
    <source>
        <dbReference type="Proteomes" id="UP000182114"/>
    </source>
</evidence>
<proteinExistence type="predicted"/>
<keyword evidence="1" id="KW-1133">Transmembrane helix</keyword>
<dbReference type="AlphaFoldDB" id="A0A1G7LXJ0"/>
<evidence type="ECO:0000313" key="2">
    <source>
        <dbReference type="EMBL" id="SDF54163.1"/>
    </source>
</evidence>
<reference evidence="3" key="1">
    <citation type="submission" date="2016-10" db="EMBL/GenBank/DDBJ databases">
        <authorList>
            <person name="Varghese N."/>
            <person name="Submissions S."/>
        </authorList>
    </citation>
    <scope>NUCLEOTIDE SEQUENCE [LARGE SCALE GENOMIC DNA]</scope>
    <source>
        <strain evidence="3">DSM 24729</strain>
    </source>
</reference>
<sequence>MKKTIIAIVVFCAFIILRYYYNESQKKEEFKLALIQELQSGISSMDYVLEDPLKNAIKKLEKLTNETRTVSEINEKMLSNIEIDLNVNYFSIDNFVKDDVWKSIQQSGLLKVYNIDELTSINSAYNNREKLSEAKKNITEFKNLIPLYLNDILYEELKDKNFKLSTICSSYRSKLRKTEYQCIQTIEAYQIAIKILDPENKFIKKRDSLQSIKNKQL</sequence>
<evidence type="ECO:0000256" key="1">
    <source>
        <dbReference type="SAM" id="Phobius"/>
    </source>
</evidence>
<gene>
    <name evidence="2" type="ORF">SAMN04487992_12314</name>
</gene>
<feature type="transmembrane region" description="Helical" evidence="1">
    <location>
        <begin position="5"/>
        <end position="21"/>
    </location>
</feature>
<keyword evidence="1" id="KW-0472">Membrane</keyword>
<organism evidence="2 3">
    <name type="scientific">Cellulophaga baltica</name>
    <dbReference type="NCBI Taxonomy" id="76594"/>
    <lineage>
        <taxon>Bacteria</taxon>
        <taxon>Pseudomonadati</taxon>
        <taxon>Bacteroidota</taxon>
        <taxon>Flavobacteriia</taxon>
        <taxon>Flavobacteriales</taxon>
        <taxon>Flavobacteriaceae</taxon>
        <taxon>Cellulophaga</taxon>
    </lineage>
</organism>
<protein>
    <submittedName>
        <fullName evidence="2">Uncharacterized protein</fullName>
    </submittedName>
</protein>
<name>A0A1G7LXJ0_9FLAO</name>
<keyword evidence="1" id="KW-0812">Transmembrane</keyword>
<dbReference type="Proteomes" id="UP000182114">
    <property type="component" value="Unassembled WGS sequence"/>
</dbReference>
<dbReference type="EMBL" id="FNBD01000023">
    <property type="protein sequence ID" value="SDF54163.1"/>
    <property type="molecule type" value="Genomic_DNA"/>
</dbReference>
<dbReference type="RefSeq" id="WP_074539559.1">
    <property type="nucleotide sequence ID" value="NZ_FNBD01000023.1"/>
</dbReference>
<accession>A0A1G7LXJ0</accession>
<keyword evidence="3" id="KW-1185">Reference proteome</keyword>